<keyword evidence="2" id="KW-1185">Reference proteome</keyword>
<dbReference type="Pfam" id="PF05258">
    <property type="entry name" value="DciA"/>
    <property type="match status" value="1"/>
</dbReference>
<sequence length="97" mass="10690">MKRSNEQSLGEAIKAFVKKHELSGKLAEAEIVAAWSKVLGPAIDRRTTQIRLEANGLVRVKLDSSSLRQELSMNRTKLAAALNESIGKELVKDIVFS</sequence>
<accession>A0A6N6RM50</accession>
<evidence type="ECO:0000313" key="1">
    <source>
        <dbReference type="EMBL" id="KAB2814636.1"/>
    </source>
</evidence>
<comment type="caution">
    <text evidence="1">The sequence shown here is derived from an EMBL/GenBank/DDBJ whole genome shotgun (WGS) entry which is preliminary data.</text>
</comment>
<evidence type="ECO:0000313" key="2">
    <source>
        <dbReference type="Proteomes" id="UP000468650"/>
    </source>
</evidence>
<dbReference type="Proteomes" id="UP000468650">
    <property type="component" value="Unassembled WGS sequence"/>
</dbReference>
<name>A0A6N6RM50_9FLAO</name>
<dbReference type="AlphaFoldDB" id="A0A6N6RM50"/>
<reference evidence="1 2" key="1">
    <citation type="submission" date="2019-09" db="EMBL/GenBank/DDBJ databases">
        <title>Genomes of family Cryomorphaceae.</title>
        <authorList>
            <person name="Bowman J.P."/>
        </authorList>
    </citation>
    <scope>NUCLEOTIDE SEQUENCE [LARGE SCALE GENOMIC DNA]</scope>
    <source>
        <strain evidence="1 2">LMG 25704</strain>
    </source>
</reference>
<proteinExistence type="predicted"/>
<dbReference type="OrthoDB" id="9804942at2"/>
<organism evidence="1 2">
    <name type="scientific">Phaeocystidibacter luteus</name>
    <dbReference type="NCBI Taxonomy" id="911197"/>
    <lineage>
        <taxon>Bacteria</taxon>
        <taxon>Pseudomonadati</taxon>
        <taxon>Bacteroidota</taxon>
        <taxon>Flavobacteriia</taxon>
        <taxon>Flavobacteriales</taxon>
        <taxon>Phaeocystidibacteraceae</taxon>
        <taxon>Phaeocystidibacter</taxon>
    </lineage>
</organism>
<protein>
    <submittedName>
        <fullName evidence="1">DUF721 domain-containing protein</fullName>
    </submittedName>
</protein>
<dbReference type="InterPro" id="IPR007922">
    <property type="entry name" value="DciA-like"/>
</dbReference>
<dbReference type="EMBL" id="WBVO01000001">
    <property type="protein sequence ID" value="KAB2814636.1"/>
    <property type="molecule type" value="Genomic_DNA"/>
</dbReference>
<dbReference type="PANTHER" id="PTHR36456">
    <property type="entry name" value="UPF0232 PROTEIN SCO3875"/>
    <property type="match status" value="1"/>
</dbReference>
<dbReference type="PANTHER" id="PTHR36456:SF1">
    <property type="entry name" value="UPF0232 PROTEIN SCO3875"/>
    <property type="match status" value="1"/>
</dbReference>
<dbReference type="RefSeq" id="WP_151666215.1">
    <property type="nucleotide sequence ID" value="NZ_WBVO01000001.1"/>
</dbReference>
<gene>
    <name evidence="1" type="ORF">F8C67_02525</name>
</gene>